<sequence length="1018" mass="113101">MEELNQALALIERASHEIQQGNPSPEAQKVLLSFQEKSNPYELCKYILENSKVPTAQFQSVSTIRRAVLREWSALSPQQRDSIRDFLLQFLVNSHAALQNFVKSQLLQCVAVLIKREWVDIEFPSPTSQPNLQFKEATFQKILTLLGGEMHMKRQGVGLLLALVNEFSSKQTNSETKLPVTYHLKCNRSFADKELKQVLTWTMAFIHQFITNPASLQNDGAFLGSCLTLAAQVLSWDFEDAQASSDGLLFTRTPPTGGDSTNAPLKPPPHYRDIFVTSHDILLCFFKLLAMVEQNEDLSHLTRVALSQLASLSGNVFPDKAHQLQYLKTFLELLMPHMRKYTTILSSAGAPSSLSPSFGDQMIGLSNILVRLVSNFRIEMFYQLPPVPAALGNECPLLFLSALASDVTFDAFLAEFCAFTCGCLQSLKSVEEVEFSWNLDCFNYLTDAWLVFVGDVEEELGGGTTGEGNQAKWTAVKATLQKYTRNVFQLYVEARIAIAHSELEQDLVENEETCDDKKEFEEQLEAVGRLGRLDCAHSLHLVTSMLGDRLAKWQGQPATGTGLDVILEELHWLVLITGHVLANEPKDELAHIPSAINALSDESDAVILATNAVMAVLQFQNSCLTNETLDGFDDIVSPLLAETLLWFVSRWSATYLTIHRQKTPASERLAAAYGSTGGMIPNMIQFFFSSISSILMHWSGAEPNLAVQACELLLSLSKLPFRMVLLQLDVYRNFCEAYVKQISLALTSLSARLHRLLVEALVRMGSGTGGAENPEALQQYFQQIVSPIQADFVKVFDRADFASIAQNAQVVSHVERLISSLRGVVRAGKGGGVVSRATLHVALPCLEKIASLLRIYSHRVDMREDISAFFCDLLLYQINSIKERSEVDALLNGLYHYFQALAELSKEKSATAGGKKEEEKQRDASGPRRDPQVQEKSGQLALFALTTCILPLITPELMLYAKVRDGYYSVLCGLFEEAPRSLLSLQAPTYSMLLASLKYALLSTDTDVARRGLETLCS</sequence>
<dbReference type="SUPFAM" id="SSF48371">
    <property type="entry name" value="ARM repeat"/>
    <property type="match status" value="1"/>
</dbReference>
<keyword evidence="12" id="KW-1185">Reference proteome</keyword>
<evidence type="ECO:0000313" key="11">
    <source>
        <dbReference type="EMBL" id="ELR19913.1"/>
    </source>
</evidence>
<dbReference type="Pfam" id="PF25795">
    <property type="entry name" value="TPR_XPO7"/>
    <property type="match status" value="1"/>
</dbReference>
<feature type="non-terminal residue" evidence="11">
    <location>
        <position position="1"/>
    </location>
</feature>
<evidence type="ECO:0000259" key="10">
    <source>
        <dbReference type="PROSITE" id="PS50166"/>
    </source>
</evidence>
<dbReference type="PANTHER" id="PTHR12596">
    <property type="entry name" value="EXPORTIN 4,7-RELATED"/>
    <property type="match status" value="1"/>
</dbReference>
<keyword evidence="4" id="KW-0813">Transport</keyword>
<dbReference type="OMA" id="SCKSIFH"/>
<gene>
    <name evidence="11" type="ORF">ACA1_111860</name>
</gene>
<dbReference type="PANTHER" id="PTHR12596:SF1">
    <property type="entry name" value="EXPORTIN-4"/>
    <property type="match status" value="1"/>
</dbReference>
<dbReference type="GO" id="GO:0005643">
    <property type="term" value="C:nuclear pore"/>
    <property type="evidence" value="ECO:0007669"/>
    <property type="project" value="TreeGrafter"/>
</dbReference>
<dbReference type="GO" id="GO:0005049">
    <property type="term" value="F:nuclear export signal receptor activity"/>
    <property type="evidence" value="ECO:0007669"/>
    <property type="project" value="InterPro"/>
</dbReference>
<evidence type="ECO:0000256" key="5">
    <source>
        <dbReference type="ARBA" id="ARBA00022490"/>
    </source>
</evidence>
<dbReference type="RefSeq" id="XP_004342022.1">
    <property type="nucleotide sequence ID" value="XM_004341973.1"/>
</dbReference>
<feature type="domain" description="Importin N-terminal" evidence="10">
    <location>
        <begin position="27"/>
        <end position="93"/>
    </location>
</feature>
<dbReference type="KEGG" id="acan:ACA1_111860"/>
<dbReference type="SMART" id="SM00913">
    <property type="entry name" value="IBN_N"/>
    <property type="match status" value="1"/>
</dbReference>
<comment type="similarity">
    <text evidence="3">Belongs to the exportin family.</text>
</comment>
<dbReference type="STRING" id="1257118.L8H597"/>
<evidence type="ECO:0000256" key="2">
    <source>
        <dbReference type="ARBA" id="ARBA00004496"/>
    </source>
</evidence>
<feature type="region of interest" description="Disordered" evidence="9">
    <location>
        <begin position="909"/>
        <end position="935"/>
    </location>
</feature>
<dbReference type="InterPro" id="IPR016024">
    <property type="entry name" value="ARM-type_fold"/>
</dbReference>
<keyword evidence="6" id="KW-0653">Protein transport</keyword>
<accession>L8H597</accession>
<dbReference type="GO" id="GO:0005737">
    <property type="term" value="C:cytoplasm"/>
    <property type="evidence" value="ECO:0007669"/>
    <property type="project" value="UniProtKB-SubCell"/>
</dbReference>
<comment type="subcellular location">
    <subcellularLocation>
        <location evidence="2">Cytoplasm</location>
    </subcellularLocation>
    <subcellularLocation>
        <location evidence="1">Nucleus</location>
    </subcellularLocation>
</comment>
<dbReference type="Gene3D" id="1.25.10.10">
    <property type="entry name" value="Leucine-rich Repeat Variant"/>
    <property type="match status" value="1"/>
</dbReference>
<dbReference type="Proteomes" id="UP000011083">
    <property type="component" value="Unassembled WGS sequence"/>
</dbReference>
<organism evidence="11 12">
    <name type="scientific">Acanthamoeba castellanii (strain ATCC 30010 / Neff)</name>
    <dbReference type="NCBI Taxonomy" id="1257118"/>
    <lineage>
        <taxon>Eukaryota</taxon>
        <taxon>Amoebozoa</taxon>
        <taxon>Discosea</taxon>
        <taxon>Longamoebia</taxon>
        <taxon>Centramoebida</taxon>
        <taxon>Acanthamoebidae</taxon>
        <taxon>Acanthamoeba</taxon>
    </lineage>
</organism>
<dbReference type="InterPro" id="IPR044189">
    <property type="entry name" value="XPO4/7-like"/>
</dbReference>
<dbReference type="PROSITE" id="PS50166">
    <property type="entry name" value="IMPORTIN_B_NT"/>
    <property type="match status" value="1"/>
</dbReference>
<dbReference type="GeneID" id="14920750"/>
<dbReference type="VEuPathDB" id="AmoebaDB:ACA1_111860"/>
<evidence type="ECO:0000256" key="4">
    <source>
        <dbReference type="ARBA" id="ARBA00022448"/>
    </source>
</evidence>
<evidence type="ECO:0000256" key="7">
    <source>
        <dbReference type="ARBA" id="ARBA00023242"/>
    </source>
</evidence>
<dbReference type="GO" id="GO:0031267">
    <property type="term" value="F:small GTPase binding"/>
    <property type="evidence" value="ECO:0007669"/>
    <property type="project" value="InterPro"/>
</dbReference>
<proteinExistence type="inferred from homology"/>
<protein>
    <recommendedName>
        <fullName evidence="8">Exportin-4</fullName>
    </recommendedName>
</protein>
<evidence type="ECO:0000256" key="9">
    <source>
        <dbReference type="SAM" id="MobiDB-lite"/>
    </source>
</evidence>
<evidence type="ECO:0000256" key="6">
    <source>
        <dbReference type="ARBA" id="ARBA00022927"/>
    </source>
</evidence>
<evidence type="ECO:0000256" key="3">
    <source>
        <dbReference type="ARBA" id="ARBA00009466"/>
    </source>
</evidence>
<dbReference type="InterPro" id="IPR011989">
    <property type="entry name" value="ARM-like"/>
</dbReference>
<evidence type="ECO:0000256" key="8">
    <source>
        <dbReference type="ARBA" id="ARBA00040444"/>
    </source>
</evidence>
<dbReference type="OrthoDB" id="5548448at2759"/>
<evidence type="ECO:0000256" key="1">
    <source>
        <dbReference type="ARBA" id="ARBA00004123"/>
    </source>
</evidence>
<keyword evidence="7" id="KW-0539">Nucleus</keyword>
<reference evidence="11 12" key="1">
    <citation type="journal article" date="2013" name="Genome Biol.">
        <title>Genome of Acanthamoeba castellanii highlights extensive lateral gene transfer and early evolution of tyrosine kinase signaling.</title>
        <authorList>
            <person name="Clarke M."/>
            <person name="Lohan A.J."/>
            <person name="Liu B."/>
            <person name="Lagkouvardos I."/>
            <person name="Roy S."/>
            <person name="Zafar N."/>
            <person name="Bertelli C."/>
            <person name="Schilde C."/>
            <person name="Kianianmomeni A."/>
            <person name="Burglin T.R."/>
            <person name="Frech C."/>
            <person name="Turcotte B."/>
            <person name="Kopec K.O."/>
            <person name="Synnott J.M."/>
            <person name="Choo C."/>
            <person name="Paponov I."/>
            <person name="Finkler A."/>
            <person name="Soon Heng Tan C."/>
            <person name="Hutchins A.P."/>
            <person name="Weinmeier T."/>
            <person name="Rattei T."/>
            <person name="Chu J.S."/>
            <person name="Gimenez G."/>
            <person name="Irimia M."/>
            <person name="Rigden D.J."/>
            <person name="Fitzpatrick D.A."/>
            <person name="Lorenzo-Morales J."/>
            <person name="Bateman A."/>
            <person name="Chiu C.H."/>
            <person name="Tang P."/>
            <person name="Hegemann P."/>
            <person name="Fromm H."/>
            <person name="Raoult D."/>
            <person name="Greub G."/>
            <person name="Miranda-Saavedra D."/>
            <person name="Chen N."/>
            <person name="Nash P."/>
            <person name="Ginger M.L."/>
            <person name="Horn M."/>
            <person name="Schaap P."/>
            <person name="Caler L."/>
            <person name="Loftus B."/>
        </authorList>
    </citation>
    <scope>NUCLEOTIDE SEQUENCE [LARGE SCALE GENOMIC DNA]</scope>
    <source>
        <strain evidence="11 12">Neff</strain>
    </source>
</reference>
<dbReference type="InterPro" id="IPR057947">
    <property type="entry name" value="TPR_XPO7/RBP17"/>
</dbReference>
<feature type="compositionally biased region" description="Basic and acidic residues" evidence="9">
    <location>
        <begin position="909"/>
        <end position="933"/>
    </location>
</feature>
<dbReference type="GO" id="GO:0006611">
    <property type="term" value="P:protein export from nucleus"/>
    <property type="evidence" value="ECO:0007669"/>
    <property type="project" value="TreeGrafter"/>
</dbReference>
<evidence type="ECO:0000313" key="12">
    <source>
        <dbReference type="Proteomes" id="UP000011083"/>
    </source>
</evidence>
<keyword evidence="5" id="KW-0963">Cytoplasm</keyword>
<dbReference type="EMBL" id="KB007926">
    <property type="protein sequence ID" value="ELR19913.1"/>
    <property type="molecule type" value="Genomic_DNA"/>
</dbReference>
<dbReference type="Pfam" id="PF03810">
    <property type="entry name" value="IBN_N"/>
    <property type="match status" value="1"/>
</dbReference>
<name>L8H597_ACACF</name>
<dbReference type="AlphaFoldDB" id="L8H597"/>
<dbReference type="InterPro" id="IPR001494">
    <property type="entry name" value="Importin-beta_N"/>
</dbReference>